<dbReference type="EMBL" id="NASK01000099">
    <property type="protein sequence ID" value="OTQ48919.1"/>
    <property type="molecule type" value="Genomic_DNA"/>
</dbReference>
<dbReference type="InterPro" id="IPR011250">
    <property type="entry name" value="OMP/PagP_B-barrel"/>
</dbReference>
<dbReference type="InterPro" id="IPR027385">
    <property type="entry name" value="Beta-barrel_OMP"/>
</dbReference>
<gene>
    <name evidence="4" type="ORF">B6D06_08330</name>
</gene>
<dbReference type="Gene3D" id="2.40.160.20">
    <property type="match status" value="1"/>
</dbReference>
<organism evidence="4 5">
    <name type="scientific">Gilliamella apis</name>
    <dbReference type="NCBI Taxonomy" id="1970738"/>
    <lineage>
        <taxon>Bacteria</taxon>
        <taxon>Pseudomonadati</taxon>
        <taxon>Pseudomonadota</taxon>
        <taxon>Gammaproteobacteria</taxon>
        <taxon>Orbales</taxon>
        <taxon>Orbaceae</taxon>
        <taxon>Gilliamella</taxon>
    </lineage>
</organism>
<reference evidence="4 5" key="1">
    <citation type="submission" date="2017-03" db="EMBL/GenBank/DDBJ databases">
        <title>Comparative genomics of honeybee gut symbionts reveal geographically distinct and subgroup specific antibiotic resistance.</title>
        <authorList>
            <person name="Ludvigsen J."/>
            <person name="Porcellato D."/>
            <person name="Labee-Lund T.M."/>
            <person name="Amdam G.V."/>
            <person name="Rudi K."/>
        </authorList>
    </citation>
    <scope>NUCLEOTIDE SEQUENCE [LARGE SCALE GENOMIC DNA]</scope>
    <source>
        <strain evidence="4 5">A-4-12</strain>
    </source>
</reference>
<dbReference type="OrthoDB" id="6101900at2"/>
<comment type="caution">
    <text evidence="4">The sequence shown here is derived from an EMBL/GenBank/DDBJ whole genome shotgun (WGS) entry which is preliminary data.</text>
</comment>
<name>A0A242NTE1_9GAMM</name>
<accession>A0A242NTE1</accession>
<evidence type="ECO:0000313" key="5">
    <source>
        <dbReference type="Proteomes" id="UP000194968"/>
    </source>
</evidence>
<sequence length="240" mass="26548">MKKSLITIAFLTSISSFSYAETSGLYINGQIGASWLKAKSIEHHFNEDDINPSHLRFGSQNKTVLSGGVGIGYNFKPQFSIPIRTELMFTKRGNLNKNTNSRNVSYIDDDGDAQTANYYLRIKTRMNTLMLNTYYDIDTGTDFTPYASLGVGTAFLKYERTGLVKGGDNEDADTDSKSKTRFAYSAGIGASYKITDNWSTDLQARYTYGGKVSVSTNDNSSNSSLKLSTTDLTIGVRYSF</sequence>
<protein>
    <recommendedName>
        <fullName evidence="3">Outer membrane protein beta-barrel domain-containing protein</fullName>
    </recommendedName>
</protein>
<dbReference type="AlphaFoldDB" id="A0A242NTE1"/>
<feature type="chain" id="PRO_5013303612" description="Outer membrane protein beta-barrel domain-containing protein" evidence="2">
    <location>
        <begin position="21"/>
        <end position="240"/>
    </location>
</feature>
<dbReference type="Proteomes" id="UP000194968">
    <property type="component" value="Unassembled WGS sequence"/>
</dbReference>
<keyword evidence="1 2" id="KW-0732">Signal</keyword>
<proteinExistence type="predicted"/>
<dbReference type="SUPFAM" id="SSF56925">
    <property type="entry name" value="OMPA-like"/>
    <property type="match status" value="1"/>
</dbReference>
<evidence type="ECO:0000256" key="1">
    <source>
        <dbReference type="ARBA" id="ARBA00022729"/>
    </source>
</evidence>
<feature type="signal peptide" evidence="2">
    <location>
        <begin position="1"/>
        <end position="20"/>
    </location>
</feature>
<dbReference type="RefSeq" id="WP_086320809.1">
    <property type="nucleotide sequence ID" value="NZ_NASK01000099.1"/>
</dbReference>
<evidence type="ECO:0000259" key="3">
    <source>
        <dbReference type="Pfam" id="PF13505"/>
    </source>
</evidence>
<evidence type="ECO:0000313" key="4">
    <source>
        <dbReference type="EMBL" id="OTQ48919.1"/>
    </source>
</evidence>
<evidence type="ECO:0000256" key="2">
    <source>
        <dbReference type="SAM" id="SignalP"/>
    </source>
</evidence>
<feature type="domain" description="Outer membrane protein beta-barrel" evidence="3">
    <location>
        <begin position="9"/>
        <end position="240"/>
    </location>
</feature>
<dbReference type="Pfam" id="PF13505">
    <property type="entry name" value="OMP_b-brl"/>
    <property type="match status" value="1"/>
</dbReference>